<feature type="region of interest" description="Disordered" evidence="1">
    <location>
        <begin position="329"/>
        <end position="352"/>
    </location>
</feature>
<dbReference type="OrthoDB" id="2537141at2759"/>
<keyword evidence="3" id="KW-1185">Reference proteome</keyword>
<evidence type="ECO:0000313" key="2">
    <source>
        <dbReference type="EMBL" id="KAF2855415.1"/>
    </source>
</evidence>
<dbReference type="AlphaFoldDB" id="A0A6A7BLP6"/>
<reference evidence="2" key="1">
    <citation type="submission" date="2020-01" db="EMBL/GenBank/DDBJ databases">
        <authorList>
            <consortium name="DOE Joint Genome Institute"/>
            <person name="Haridas S."/>
            <person name="Albert R."/>
            <person name="Binder M."/>
            <person name="Bloem J."/>
            <person name="Labutti K."/>
            <person name="Salamov A."/>
            <person name="Andreopoulos B."/>
            <person name="Baker S.E."/>
            <person name="Barry K."/>
            <person name="Bills G."/>
            <person name="Bluhm B.H."/>
            <person name="Cannon C."/>
            <person name="Castanera R."/>
            <person name="Culley D.E."/>
            <person name="Daum C."/>
            <person name="Ezra D."/>
            <person name="Gonzalez J.B."/>
            <person name="Henrissat B."/>
            <person name="Kuo A."/>
            <person name="Liang C."/>
            <person name="Lipzen A."/>
            <person name="Lutzoni F."/>
            <person name="Magnuson J."/>
            <person name="Mondo S."/>
            <person name="Nolan M."/>
            <person name="Ohm R."/>
            <person name="Pangilinan J."/>
            <person name="Park H.-J."/>
            <person name="Ramirez L."/>
            <person name="Alfaro M."/>
            <person name="Sun H."/>
            <person name="Tritt A."/>
            <person name="Yoshinaga Y."/>
            <person name="Zwiers L.-H."/>
            <person name="Turgeon B.G."/>
            <person name="Goodwin S.B."/>
            <person name="Spatafora J.W."/>
            <person name="Crous P.W."/>
            <person name="Grigoriev I.V."/>
        </authorList>
    </citation>
    <scope>NUCLEOTIDE SEQUENCE</scope>
    <source>
        <strain evidence="2">IPT5</strain>
    </source>
</reference>
<feature type="compositionally biased region" description="Basic and acidic residues" evidence="1">
    <location>
        <begin position="523"/>
        <end position="534"/>
    </location>
</feature>
<dbReference type="EMBL" id="MU006290">
    <property type="protein sequence ID" value="KAF2855415.1"/>
    <property type="molecule type" value="Genomic_DNA"/>
</dbReference>
<feature type="region of interest" description="Disordered" evidence="1">
    <location>
        <begin position="506"/>
        <end position="534"/>
    </location>
</feature>
<feature type="compositionally biased region" description="Basic and acidic residues" evidence="1">
    <location>
        <begin position="113"/>
        <end position="139"/>
    </location>
</feature>
<dbReference type="Proteomes" id="UP000799423">
    <property type="component" value="Unassembled WGS sequence"/>
</dbReference>
<protein>
    <submittedName>
        <fullName evidence="2">Uncharacterized protein</fullName>
    </submittedName>
</protein>
<feature type="compositionally biased region" description="Basic residues" evidence="1">
    <location>
        <begin position="103"/>
        <end position="112"/>
    </location>
</feature>
<feature type="compositionally biased region" description="Basic and acidic residues" evidence="1">
    <location>
        <begin position="79"/>
        <end position="95"/>
    </location>
</feature>
<accession>A0A6A7BLP6</accession>
<evidence type="ECO:0000256" key="1">
    <source>
        <dbReference type="SAM" id="MobiDB-lite"/>
    </source>
</evidence>
<feature type="region of interest" description="Disordered" evidence="1">
    <location>
        <begin position="17"/>
        <end position="166"/>
    </location>
</feature>
<proteinExistence type="predicted"/>
<evidence type="ECO:0000313" key="3">
    <source>
        <dbReference type="Proteomes" id="UP000799423"/>
    </source>
</evidence>
<gene>
    <name evidence="2" type="ORF">T440DRAFT_385369</name>
</gene>
<feature type="compositionally biased region" description="Polar residues" evidence="1">
    <location>
        <begin position="329"/>
        <end position="339"/>
    </location>
</feature>
<name>A0A6A7BLP6_9PLEO</name>
<feature type="region of interest" description="Disordered" evidence="1">
    <location>
        <begin position="379"/>
        <end position="401"/>
    </location>
</feature>
<feature type="compositionally biased region" description="Polar residues" evidence="1">
    <location>
        <begin position="382"/>
        <end position="401"/>
    </location>
</feature>
<feature type="compositionally biased region" description="Polar residues" evidence="1">
    <location>
        <begin position="575"/>
        <end position="587"/>
    </location>
</feature>
<feature type="region of interest" description="Disordered" evidence="1">
    <location>
        <begin position="575"/>
        <end position="609"/>
    </location>
</feature>
<sequence>MDIRKWLDETTLPEQATHLQAVPIAESPRRRLNGHEQVSNRKHIPKRSRADSSLLEPSPPRRTTSTRQRKLPTEGGTDESAHGDDPGGVRSESSRCSRSSGRYARRPRRKTRPDRYEPSSKVTGERSKHVYRSRATESKRTRRKTKRNKEQGRGSGISHDFHAKNVSGDRLTLKPREQLGIFNKGKTSTAVKGRGCELSTVPDLVFSEMKFLQKHVEQSGSPRKPAVTTKKRKKDHAHSREGEISAYFTNVRPALAEKHQNAPDRRRARVKETVLKPFQQEQEQRPVDDPAVHTIETHNKTLYLGFGNRGPRHESTSYVTWSESIRAHSTTPSRPLNRSSYHERQLSPHGRKTFSRSIDVGRASSIPCTQPSIYRFEGSHLTGRSKSSSTDPQSRLVSRSQSFPWRTLSPRRVDAIDRTAKLQTAKAGFWSSMPPFLSVHTELSDARARQLSDVGKATPKATHVPCTKQQSIIERRTASEEGYASNIMPSPSSDLDGVIHQCNETFQQRSRRRPTTKNHNYSARHEASRSARRAERQINLDLDLTAQQPPRVRFAGMELRSAALANFAGPGIYEQQAQEEQTPQSCSGEEVLGPHNLEGGYLDKDYDNNTGMASEEQAWEGMPDTTFAYGHEVRAGIYGGEDEPETETCVQHVASGDSVVAAGFWRPNRLY</sequence>
<organism evidence="2 3">
    <name type="scientific">Plenodomus tracheiphilus IPT5</name>
    <dbReference type="NCBI Taxonomy" id="1408161"/>
    <lineage>
        <taxon>Eukaryota</taxon>
        <taxon>Fungi</taxon>
        <taxon>Dikarya</taxon>
        <taxon>Ascomycota</taxon>
        <taxon>Pezizomycotina</taxon>
        <taxon>Dothideomycetes</taxon>
        <taxon>Pleosporomycetidae</taxon>
        <taxon>Pleosporales</taxon>
        <taxon>Pleosporineae</taxon>
        <taxon>Leptosphaeriaceae</taxon>
        <taxon>Plenodomus</taxon>
    </lineage>
</organism>
<feature type="region of interest" description="Disordered" evidence="1">
    <location>
        <begin position="215"/>
        <end position="243"/>
    </location>
</feature>